<proteinExistence type="predicted"/>
<dbReference type="RefSeq" id="XP_037154970.1">
    <property type="nucleotide sequence ID" value="XM_037300144.1"/>
</dbReference>
<reference evidence="2 3" key="1">
    <citation type="journal article" date="2020" name="Genomics">
        <title>Complete, high-quality genomes from long-read metagenomic sequencing of two wolf lichen thalli reveals enigmatic genome architecture.</title>
        <authorList>
            <person name="McKenzie S.K."/>
            <person name="Walston R.F."/>
            <person name="Allen J.L."/>
        </authorList>
    </citation>
    <scope>NUCLEOTIDE SEQUENCE [LARGE SCALE GENOMIC DNA]</scope>
    <source>
        <strain evidence="2">WasteWater1</strain>
    </source>
</reference>
<accession>A0A8H6FFC4</accession>
<dbReference type="GeneID" id="59337678"/>
<comment type="caution">
    <text evidence="2">The sequence shown here is derived from an EMBL/GenBank/DDBJ whole genome shotgun (WGS) entry which is preliminary data.</text>
</comment>
<keyword evidence="1" id="KW-0732">Signal</keyword>
<evidence type="ECO:0000256" key="1">
    <source>
        <dbReference type="SAM" id="SignalP"/>
    </source>
</evidence>
<dbReference type="EMBL" id="JACCJB010000006">
    <property type="protein sequence ID" value="KAF6226417.1"/>
    <property type="molecule type" value="Genomic_DNA"/>
</dbReference>
<protein>
    <submittedName>
        <fullName evidence="2">Uncharacterized protein</fullName>
    </submittedName>
</protein>
<feature type="chain" id="PRO_5034261469" evidence="1">
    <location>
        <begin position="16"/>
        <end position="162"/>
    </location>
</feature>
<feature type="signal peptide" evidence="1">
    <location>
        <begin position="1"/>
        <end position="15"/>
    </location>
</feature>
<name>A0A8H6FFC4_9LECA</name>
<evidence type="ECO:0000313" key="3">
    <source>
        <dbReference type="Proteomes" id="UP000593566"/>
    </source>
</evidence>
<dbReference type="Proteomes" id="UP000593566">
    <property type="component" value="Unassembled WGS sequence"/>
</dbReference>
<keyword evidence="3" id="KW-1185">Reference proteome</keyword>
<gene>
    <name evidence="2" type="ORF">HO133_009283</name>
</gene>
<evidence type="ECO:0000313" key="2">
    <source>
        <dbReference type="EMBL" id="KAF6226417.1"/>
    </source>
</evidence>
<sequence>MHVLQLLPLASLALAVSNPNSITKRQSSCTSESWAIQQYHTCTNCTYPGSTQETTSLVFNFADPNFNPAVTATCELSLLPGSSLIDFNYTPCGSGVAFYYDGTDLNVERTGVECGNHTYTYSGAVDVTDATFCYGLFGGTYCETPVGQINVPVSFIQQTSAR</sequence>
<dbReference type="AlphaFoldDB" id="A0A8H6FFC4"/>
<organism evidence="2 3">
    <name type="scientific">Letharia lupina</name>
    <dbReference type="NCBI Taxonomy" id="560253"/>
    <lineage>
        <taxon>Eukaryota</taxon>
        <taxon>Fungi</taxon>
        <taxon>Dikarya</taxon>
        <taxon>Ascomycota</taxon>
        <taxon>Pezizomycotina</taxon>
        <taxon>Lecanoromycetes</taxon>
        <taxon>OSLEUM clade</taxon>
        <taxon>Lecanoromycetidae</taxon>
        <taxon>Lecanorales</taxon>
        <taxon>Lecanorineae</taxon>
        <taxon>Parmeliaceae</taxon>
        <taxon>Letharia</taxon>
    </lineage>
</organism>